<evidence type="ECO:0000313" key="1">
    <source>
        <dbReference type="EMBL" id="MDC7685082.1"/>
    </source>
</evidence>
<proteinExistence type="predicted"/>
<name>A0ABT5HYC1_9CAUL</name>
<dbReference type="Proteomes" id="UP001214854">
    <property type="component" value="Unassembled WGS sequence"/>
</dbReference>
<sequence length="46" mass="5308">MPETLTAYKSALRAYLAAVEVRPQPPRKAFDVYAWLGMDRNGQLRR</sequence>
<dbReference type="RefSeq" id="WP_272749590.1">
    <property type="nucleotide sequence ID" value="NZ_JAQQKX010000020.1"/>
</dbReference>
<keyword evidence="2" id="KW-1185">Reference proteome</keyword>
<comment type="caution">
    <text evidence="1">The sequence shown here is derived from an EMBL/GenBank/DDBJ whole genome shotgun (WGS) entry which is preliminary data.</text>
</comment>
<accession>A0ABT5HYC1</accession>
<gene>
    <name evidence="1" type="ORF">PQU92_17490</name>
</gene>
<evidence type="ECO:0008006" key="3">
    <source>
        <dbReference type="Google" id="ProtNLM"/>
    </source>
</evidence>
<protein>
    <recommendedName>
        <fullName evidence="3">Integrase</fullName>
    </recommendedName>
</protein>
<organism evidence="1 2">
    <name type="scientific">Asticcacaulis aquaticus</name>
    <dbReference type="NCBI Taxonomy" id="2984212"/>
    <lineage>
        <taxon>Bacteria</taxon>
        <taxon>Pseudomonadati</taxon>
        <taxon>Pseudomonadota</taxon>
        <taxon>Alphaproteobacteria</taxon>
        <taxon>Caulobacterales</taxon>
        <taxon>Caulobacteraceae</taxon>
        <taxon>Asticcacaulis</taxon>
    </lineage>
</organism>
<dbReference type="EMBL" id="JAQQKX010000020">
    <property type="protein sequence ID" value="MDC7685082.1"/>
    <property type="molecule type" value="Genomic_DNA"/>
</dbReference>
<evidence type="ECO:0000313" key="2">
    <source>
        <dbReference type="Proteomes" id="UP001214854"/>
    </source>
</evidence>
<reference evidence="1 2" key="1">
    <citation type="submission" date="2023-01" db="EMBL/GenBank/DDBJ databases">
        <title>Novel species of the genus Asticcacaulis isolated from rivers.</title>
        <authorList>
            <person name="Lu H."/>
        </authorList>
    </citation>
    <scope>NUCLEOTIDE SEQUENCE [LARGE SCALE GENOMIC DNA]</scope>
    <source>
        <strain evidence="1 2">BYS171W</strain>
    </source>
</reference>